<evidence type="ECO:0000256" key="3">
    <source>
        <dbReference type="PROSITE-ProRule" id="PRU00339"/>
    </source>
</evidence>
<dbReference type="Proteomes" id="UP001497522">
    <property type="component" value="Chromosome 11"/>
</dbReference>
<dbReference type="SMART" id="SM00028">
    <property type="entry name" value="TPR"/>
    <property type="match status" value="2"/>
</dbReference>
<sequence>MLDKVCAYACNYAHDGVVIINEPSWIMTKFMFTKSQVHRVVKRMSKDYQRAYQKALEDLEDLDKADVLEPNNASTLNNRGVVKIILKEYQGALEDFEKADVLEPNNAFTLKSRGVVKKMLKEYQEALEDLTRLMFSNQTMHSP</sequence>
<organism evidence="4 5">
    <name type="scientific">Sphagnum jensenii</name>
    <dbReference type="NCBI Taxonomy" id="128206"/>
    <lineage>
        <taxon>Eukaryota</taxon>
        <taxon>Viridiplantae</taxon>
        <taxon>Streptophyta</taxon>
        <taxon>Embryophyta</taxon>
        <taxon>Bryophyta</taxon>
        <taxon>Sphagnophytina</taxon>
        <taxon>Sphagnopsida</taxon>
        <taxon>Sphagnales</taxon>
        <taxon>Sphagnaceae</taxon>
        <taxon>Sphagnum</taxon>
    </lineage>
</organism>
<proteinExistence type="predicted"/>
<dbReference type="InterPro" id="IPR050498">
    <property type="entry name" value="Ycf3"/>
</dbReference>
<dbReference type="EMBL" id="OZ023712">
    <property type="protein sequence ID" value="CAK9860355.1"/>
    <property type="molecule type" value="Genomic_DNA"/>
</dbReference>
<dbReference type="PROSITE" id="PS50005">
    <property type="entry name" value="TPR"/>
    <property type="match status" value="1"/>
</dbReference>
<protein>
    <submittedName>
        <fullName evidence="4">Uncharacterized protein</fullName>
    </submittedName>
</protein>
<keyword evidence="2 3" id="KW-0802">TPR repeat</keyword>
<accession>A0ABP1AD00</accession>
<name>A0ABP1AD00_9BRYO</name>
<dbReference type="Gene3D" id="1.25.40.10">
    <property type="entry name" value="Tetratricopeptide repeat domain"/>
    <property type="match status" value="1"/>
</dbReference>
<dbReference type="PANTHER" id="PTHR44858">
    <property type="entry name" value="TETRATRICOPEPTIDE REPEAT PROTEIN 6"/>
    <property type="match status" value="1"/>
</dbReference>
<keyword evidence="1" id="KW-0677">Repeat</keyword>
<dbReference type="InterPro" id="IPR019734">
    <property type="entry name" value="TPR_rpt"/>
</dbReference>
<feature type="repeat" description="TPR" evidence="3">
    <location>
        <begin position="73"/>
        <end position="106"/>
    </location>
</feature>
<dbReference type="SUPFAM" id="SSF48452">
    <property type="entry name" value="TPR-like"/>
    <property type="match status" value="1"/>
</dbReference>
<dbReference type="InterPro" id="IPR011990">
    <property type="entry name" value="TPR-like_helical_dom_sf"/>
</dbReference>
<evidence type="ECO:0000313" key="4">
    <source>
        <dbReference type="EMBL" id="CAK9860355.1"/>
    </source>
</evidence>
<reference evidence="4" key="1">
    <citation type="submission" date="2024-03" db="EMBL/GenBank/DDBJ databases">
        <authorList>
            <consortium name="ELIXIR-Norway"/>
            <consortium name="Elixir Norway"/>
        </authorList>
    </citation>
    <scope>NUCLEOTIDE SEQUENCE</scope>
</reference>
<evidence type="ECO:0000256" key="1">
    <source>
        <dbReference type="ARBA" id="ARBA00022737"/>
    </source>
</evidence>
<evidence type="ECO:0000313" key="5">
    <source>
        <dbReference type="Proteomes" id="UP001497522"/>
    </source>
</evidence>
<dbReference type="PANTHER" id="PTHR44858:SF1">
    <property type="entry name" value="UDP-N-ACETYLGLUCOSAMINE--PEPTIDE N-ACETYLGLUCOSAMINYLTRANSFERASE SPINDLY-RELATED"/>
    <property type="match status" value="1"/>
</dbReference>
<keyword evidence="5" id="KW-1185">Reference proteome</keyword>
<gene>
    <name evidence="4" type="ORF">CSSPJE1EN2_LOCUS3350</name>
</gene>
<evidence type="ECO:0000256" key="2">
    <source>
        <dbReference type="ARBA" id="ARBA00022803"/>
    </source>
</evidence>